<dbReference type="GO" id="GO:0005737">
    <property type="term" value="C:cytoplasm"/>
    <property type="evidence" value="ECO:0007669"/>
    <property type="project" value="TreeGrafter"/>
</dbReference>
<keyword evidence="4 7" id="KW-0833">Ubl conjugation pathway</keyword>
<comment type="similarity">
    <text evidence="2 7 10 11">Belongs to the peptidase C12 family.</text>
</comment>
<dbReference type="PRINTS" id="PR00707">
    <property type="entry name" value="UBCTHYDRLASE"/>
</dbReference>
<name>A0A5K1UWA9_ENTHI</name>
<dbReference type="InterPro" id="IPR041507">
    <property type="entry name" value="UCH_C"/>
</dbReference>
<gene>
    <name evidence="14" type="ORF">CL6EHI_140500</name>
</gene>
<evidence type="ECO:0000259" key="13">
    <source>
        <dbReference type="PROSITE" id="PS52048"/>
    </source>
</evidence>
<dbReference type="Gene3D" id="3.40.532.10">
    <property type="entry name" value="Peptidase C12, ubiquitin carboxyl-terminal hydrolase"/>
    <property type="match status" value="1"/>
</dbReference>
<evidence type="ECO:0000313" key="14">
    <source>
        <dbReference type="EMBL" id="GAT95924.1"/>
    </source>
</evidence>
<evidence type="ECO:0000256" key="5">
    <source>
        <dbReference type="ARBA" id="ARBA00022801"/>
    </source>
</evidence>
<dbReference type="VEuPathDB" id="AmoebaDB:EHI8A_071570"/>
<evidence type="ECO:0000256" key="9">
    <source>
        <dbReference type="PIRSR" id="PIRSR038120-2"/>
    </source>
</evidence>
<feature type="site" description="Important for enzyme activity" evidence="9 10">
    <location>
        <position position="185"/>
    </location>
</feature>
<sequence>MENEKFNWNTIESDPGVFNEMVKNLGCDDIQFKEIFSFDDSATFERIKPIKGFILLFEYNKQTINYIRNEYSFIETNEYPDIFFAEQVVQNACATQAILSTLMNIPNINLGPTLQQFKNQTLPLNPHERGLAIGNNEIIRKAHNDFAQPSEALENKISEKLKGVEGRAYHFISIIPYNGILLLLDGLSEGPIIIGGADENWPITGMKPFFEGLINAMQGSLEFTLLAVVQDQIKKYQELYENALAEKKEYQIELYKDIIDEEKKIKEQQHKENKRRKHDYMPLALNLILFLGKRHKLEQEIEKQINEITKK</sequence>
<dbReference type="InterPro" id="IPR036959">
    <property type="entry name" value="Peptidase_C12_UCH_sf"/>
</dbReference>
<dbReference type="PROSITE" id="PS52048">
    <property type="entry name" value="UCH_DOMAIN"/>
    <property type="match status" value="1"/>
</dbReference>
<comment type="caution">
    <text evidence="14">The sequence shown here is derived from an EMBL/GenBank/DDBJ whole genome shotgun (WGS) entry which is preliminary data.</text>
</comment>
<evidence type="ECO:0000256" key="4">
    <source>
        <dbReference type="ARBA" id="ARBA00022786"/>
    </source>
</evidence>
<comment type="catalytic activity">
    <reaction evidence="1 7 10 11">
        <text>Thiol-dependent hydrolysis of ester, thioester, amide, peptide and isopeptide bonds formed by the C-terminal Gly of ubiquitin (a 76-residue protein attached to proteins as an intracellular targeting signal).</text>
        <dbReference type="EC" id="3.4.19.12"/>
    </reaction>
</comment>
<dbReference type="VEuPathDB" id="AmoebaDB:EHI5A_085200"/>
<feature type="coiled-coil region" evidence="12">
    <location>
        <begin position="226"/>
        <end position="253"/>
    </location>
</feature>
<keyword evidence="6 7" id="KW-0788">Thiol protease</keyword>
<dbReference type="EC" id="3.4.19.12" evidence="7 11"/>
<dbReference type="Proteomes" id="UP000078387">
    <property type="component" value="Unassembled WGS sequence"/>
</dbReference>
<keyword evidence="3 7" id="KW-0645">Protease</keyword>
<dbReference type="InterPro" id="IPR017390">
    <property type="entry name" value="Ubiquitinyl_hydrolase_UCH37"/>
</dbReference>
<dbReference type="EMBL" id="BDEQ01000001">
    <property type="protein sequence ID" value="GAT95924.1"/>
    <property type="molecule type" value="Genomic_DNA"/>
</dbReference>
<dbReference type="GO" id="GO:0016579">
    <property type="term" value="P:protein deubiquitination"/>
    <property type="evidence" value="ECO:0007669"/>
    <property type="project" value="InterPro"/>
</dbReference>
<dbReference type="VEuPathDB" id="AmoebaDB:EHI7A_056080"/>
<reference evidence="14 15" key="1">
    <citation type="submission" date="2016-05" db="EMBL/GenBank/DDBJ databases">
        <title>First whole genome sequencing of Entamoeba histolytica HM1:IMSS-clone-6.</title>
        <authorList>
            <person name="Mukherjee Avik.K."/>
            <person name="Izumyama S."/>
            <person name="Nakada-Tsukui K."/>
            <person name="Nozaki T."/>
        </authorList>
    </citation>
    <scope>NUCLEOTIDE SEQUENCE [LARGE SCALE GENOMIC DNA]</scope>
    <source>
        <strain evidence="14 15">HM1:IMSS clone 6</strain>
    </source>
</reference>
<keyword evidence="5 7" id="KW-0378">Hydrolase</keyword>
<dbReference type="PANTHER" id="PTHR10589:SF16">
    <property type="entry name" value="UBIQUITIN CARBOXYL-TERMINAL HYDROLASE ISOZYME L5"/>
    <property type="match status" value="1"/>
</dbReference>
<dbReference type="PIRSF" id="PIRSF038120">
    <property type="entry name" value="Ubiquitinyl_hydrolase_UCH37"/>
    <property type="match status" value="1"/>
</dbReference>
<dbReference type="AlphaFoldDB" id="A0A5K1UWA9"/>
<proteinExistence type="inferred from homology"/>
<dbReference type="VEuPathDB" id="AmoebaDB:EHI_140500"/>
<dbReference type="SUPFAM" id="SSF54001">
    <property type="entry name" value="Cysteine proteinases"/>
    <property type="match status" value="1"/>
</dbReference>
<evidence type="ECO:0000256" key="7">
    <source>
        <dbReference type="PIRNR" id="PIRNR038120"/>
    </source>
</evidence>
<dbReference type="InterPro" id="IPR001578">
    <property type="entry name" value="Peptidase_C12_UCH"/>
</dbReference>
<evidence type="ECO:0000256" key="3">
    <source>
        <dbReference type="ARBA" id="ARBA00022670"/>
    </source>
</evidence>
<evidence type="ECO:0000256" key="1">
    <source>
        <dbReference type="ARBA" id="ARBA00000707"/>
    </source>
</evidence>
<protein>
    <recommendedName>
        <fullName evidence="7 11">Ubiquitin carboxyl-terminal hydrolase</fullName>
        <ecNumber evidence="7 11">3.4.19.12</ecNumber>
    </recommendedName>
</protein>
<dbReference type="PANTHER" id="PTHR10589">
    <property type="entry name" value="UBIQUITIN CARBOXYL-TERMINAL HYDROLASE"/>
    <property type="match status" value="1"/>
</dbReference>
<evidence type="ECO:0000256" key="2">
    <source>
        <dbReference type="ARBA" id="ARBA00009326"/>
    </source>
</evidence>
<accession>A0A5K1UWA9</accession>
<dbReference type="GO" id="GO:0006511">
    <property type="term" value="P:ubiquitin-dependent protein catabolic process"/>
    <property type="evidence" value="ECO:0007669"/>
    <property type="project" value="UniProtKB-UniRule"/>
</dbReference>
<evidence type="ECO:0000256" key="10">
    <source>
        <dbReference type="PROSITE-ProRule" id="PRU01393"/>
    </source>
</evidence>
<dbReference type="Pfam" id="PF18031">
    <property type="entry name" value="UCH_C"/>
    <property type="match status" value="1"/>
</dbReference>
<dbReference type="FunFam" id="3.40.532.10:FF:000010">
    <property type="entry name" value="Ubiquitin carboxyl-terminal hydrolase"/>
    <property type="match status" value="1"/>
</dbReference>
<feature type="site" description="Transition state stabilizer" evidence="10">
    <location>
        <position position="87"/>
    </location>
</feature>
<dbReference type="GO" id="GO:0004843">
    <property type="term" value="F:cysteine-type deubiquitinase activity"/>
    <property type="evidence" value="ECO:0007669"/>
    <property type="project" value="UniProtKB-UniRule"/>
</dbReference>
<keyword evidence="12" id="KW-0175">Coiled coil</keyword>
<dbReference type="InterPro" id="IPR038765">
    <property type="entry name" value="Papain-like_cys_pep_sf"/>
</dbReference>
<evidence type="ECO:0000256" key="6">
    <source>
        <dbReference type="ARBA" id="ARBA00022807"/>
    </source>
</evidence>
<dbReference type="Pfam" id="PF01088">
    <property type="entry name" value="Peptidase_C12"/>
    <property type="match status" value="1"/>
</dbReference>
<organism evidence="14 15">
    <name type="scientific">Entamoeba histolytica</name>
    <dbReference type="NCBI Taxonomy" id="5759"/>
    <lineage>
        <taxon>Eukaryota</taxon>
        <taxon>Amoebozoa</taxon>
        <taxon>Evosea</taxon>
        <taxon>Archamoebae</taxon>
        <taxon>Mastigamoebida</taxon>
        <taxon>Entamoebidae</taxon>
        <taxon>Entamoeba</taxon>
    </lineage>
</organism>
<evidence type="ECO:0000256" key="8">
    <source>
        <dbReference type="PIRSR" id="PIRSR038120-1"/>
    </source>
</evidence>
<evidence type="ECO:0000256" key="11">
    <source>
        <dbReference type="RuleBase" id="RU361215"/>
    </source>
</evidence>
<dbReference type="VEuPathDB" id="AmoebaDB:KM1_107120"/>
<evidence type="ECO:0000313" key="15">
    <source>
        <dbReference type="Proteomes" id="UP000078387"/>
    </source>
</evidence>
<dbReference type="OMA" id="YIQYEIQ"/>
<feature type="active site" description="Proton donor" evidence="8 10">
    <location>
        <position position="170"/>
    </location>
</feature>
<evidence type="ECO:0000256" key="12">
    <source>
        <dbReference type="SAM" id="Coils"/>
    </source>
</evidence>
<feature type="domain" description="UCH catalytic" evidence="13">
    <location>
        <begin position="7"/>
        <end position="230"/>
    </location>
</feature>
<feature type="active site" description="Nucleophile" evidence="8 10">
    <location>
        <position position="93"/>
    </location>
</feature>